<dbReference type="GO" id="GO:0042619">
    <property type="term" value="P:poly-hydroxybutyrate biosynthetic process"/>
    <property type="evidence" value="ECO:0007669"/>
    <property type="project" value="InterPro"/>
</dbReference>
<dbReference type="NCBIfam" id="TIGR01838">
    <property type="entry name" value="PHA_synth_I"/>
    <property type="match status" value="1"/>
</dbReference>
<feature type="domain" description="AB hydrolase-1" evidence="5">
    <location>
        <begin position="270"/>
        <end position="511"/>
    </location>
</feature>
<evidence type="ECO:0000256" key="4">
    <source>
        <dbReference type="ARBA" id="ARBA00023315"/>
    </source>
</evidence>
<evidence type="ECO:0000313" key="7">
    <source>
        <dbReference type="EMBL" id="ARN83852.1"/>
    </source>
</evidence>
<dbReference type="Proteomes" id="UP000193978">
    <property type="component" value="Chromosome"/>
</dbReference>
<dbReference type="GO" id="GO:0016746">
    <property type="term" value="F:acyltransferase activity"/>
    <property type="evidence" value="ECO:0007669"/>
    <property type="project" value="UniProtKB-KW"/>
</dbReference>
<proteinExistence type="predicted"/>
<dbReference type="KEGG" id="mbry:B1812_20660"/>
<dbReference type="GO" id="GO:0005737">
    <property type="term" value="C:cytoplasm"/>
    <property type="evidence" value="ECO:0007669"/>
    <property type="project" value="UniProtKB-SubCell"/>
</dbReference>
<dbReference type="InterPro" id="IPR000073">
    <property type="entry name" value="AB_hydrolase_1"/>
</dbReference>
<keyword evidence="4" id="KW-0012">Acyltransferase</keyword>
<evidence type="ECO:0000313" key="8">
    <source>
        <dbReference type="Proteomes" id="UP000193978"/>
    </source>
</evidence>
<dbReference type="InterPro" id="IPR010941">
    <property type="entry name" value="PhaC_N"/>
</dbReference>
<accession>A0A1W6N1X1</accession>
<dbReference type="InterPro" id="IPR010963">
    <property type="entry name" value="PHA_synth_I"/>
</dbReference>
<dbReference type="InterPro" id="IPR051321">
    <property type="entry name" value="PHA/PHB_synthase"/>
</dbReference>
<evidence type="ECO:0000256" key="3">
    <source>
        <dbReference type="ARBA" id="ARBA00022679"/>
    </source>
</evidence>
<dbReference type="EMBL" id="CP019948">
    <property type="protein sequence ID" value="ARN83852.1"/>
    <property type="molecule type" value="Genomic_DNA"/>
</dbReference>
<comment type="subcellular location">
    <subcellularLocation>
        <location evidence="1">Cytoplasm</location>
    </subcellularLocation>
</comment>
<protein>
    <submittedName>
        <fullName evidence="7">Class I poly(R)-hydroxyalkanoic acid synthase</fullName>
    </submittedName>
</protein>
<sequence>MDLAADNMAKLVDHGRRVLHAAMSAPDPAETTSELALNAADATRTLGAVVEAWMKNPQRAAGAQAELTQGLGAIWTQTLRRLSGEKAEPVVPVDPSDKRFAAPEWKDSPFFDFLRQSYSHTTQWADNMVERAEGLDPMTRSKAAFYTRLISSAISPSNFVATNPELLRATIDARGGNLVRGLEMLAEDLKAGGGTLKIRQTDQSKFELGVDMATTPGKVVFRNDVMELIQYAPTTEEVLARPLLIVPPWINKFYVLDLNREKSFVRWAVDQGLTVFIISWVNPDSSQAELSFPDYMRRGVLAAIDAIEAATGEKRVSAAGYCVGGTMLATTLAYLAATGEERVQSATLFATQVDFTHAGDMQIFVDKDKLAALEEAMAKTGYLDGVKMANTFNVLRPNELVWNYIVNNYVKGETPSAFDLLAWNADSTRIPRANHSFYLRNCYLENNLARGKLRIDGVTLDLKKVTIPIYEIAAREDHIAPARSVFLGAKLFGGPVEYVLAGAGHVAGIINPPVKHKYQYWRGGPPRGELEDWIKNTQEVKGSWWPNWIEWYKSQAPEKVPARWPGEGGLKAICDAPGEYVRVKA</sequence>
<keyword evidence="8" id="KW-1185">Reference proteome</keyword>
<keyword evidence="2" id="KW-0963">Cytoplasm</keyword>
<reference evidence="7 8" key="1">
    <citation type="submission" date="2017-02" db="EMBL/GenBank/DDBJ databases">
        <authorList>
            <person name="Peterson S.W."/>
        </authorList>
    </citation>
    <scope>NUCLEOTIDE SEQUENCE [LARGE SCALE GENOMIC DNA]</scope>
    <source>
        <strain evidence="7 8">S285</strain>
    </source>
</reference>
<dbReference type="Pfam" id="PF07167">
    <property type="entry name" value="PhaC_N"/>
    <property type="match status" value="1"/>
</dbReference>
<evidence type="ECO:0000256" key="2">
    <source>
        <dbReference type="ARBA" id="ARBA00022490"/>
    </source>
</evidence>
<dbReference type="Pfam" id="PF00561">
    <property type="entry name" value="Abhydrolase_1"/>
    <property type="match status" value="1"/>
</dbReference>
<dbReference type="PANTHER" id="PTHR36837">
    <property type="entry name" value="POLY(3-HYDROXYALKANOATE) POLYMERASE SUBUNIT PHAC"/>
    <property type="match status" value="1"/>
</dbReference>
<keyword evidence="3" id="KW-0808">Transferase</keyword>
<dbReference type="AlphaFoldDB" id="A0A1W6N1X1"/>
<dbReference type="Gene3D" id="3.40.50.1820">
    <property type="entry name" value="alpha/beta hydrolase"/>
    <property type="match status" value="1"/>
</dbReference>
<dbReference type="InterPro" id="IPR029058">
    <property type="entry name" value="AB_hydrolase_fold"/>
</dbReference>
<dbReference type="SUPFAM" id="SSF53474">
    <property type="entry name" value="alpha/beta-Hydrolases"/>
    <property type="match status" value="1"/>
</dbReference>
<evidence type="ECO:0000259" key="6">
    <source>
        <dbReference type="Pfam" id="PF07167"/>
    </source>
</evidence>
<feature type="domain" description="Poly-beta-hydroxybutyrate polymerase N-terminal" evidence="6">
    <location>
        <begin position="97"/>
        <end position="268"/>
    </location>
</feature>
<evidence type="ECO:0000259" key="5">
    <source>
        <dbReference type="Pfam" id="PF00561"/>
    </source>
</evidence>
<organism evidence="7 8">
    <name type="scientific">Methylocystis bryophila</name>
    <dbReference type="NCBI Taxonomy" id="655015"/>
    <lineage>
        <taxon>Bacteria</taxon>
        <taxon>Pseudomonadati</taxon>
        <taxon>Pseudomonadota</taxon>
        <taxon>Alphaproteobacteria</taxon>
        <taxon>Hyphomicrobiales</taxon>
        <taxon>Methylocystaceae</taxon>
        <taxon>Methylocystis</taxon>
    </lineage>
</organism>
<name>A0A1W6N1X1_9HYPH</name>
<gene>
    <name evidence="7" type="ORF">B1812_20660</name>
</gene>
<dbReference type="STRING" id="655015.B1812_20660"/>
<evidence type="ECO:0000256" key="1">
    <source>
        <dbReference type="ARBA" id="ARBA00004496"/>
    </source>
</evidence>
<dbReference type="PANTHER" id="PTHR36837:SF5">
    <property type="entry name" value="POLY-3-HYDROXYBUTYRATE SYNTHASE"/>
    <property type="match status" value="1"/>
</dbReference>